<reference evidence="2 3" key="2">
    <citation type="submission" date="2019-07" db="EMBL/GenBank/DDBJ databases">
        <authorList>
            <person name="Huang Y."/>
        </authorList>
    </citation>
    <scope>NUCLEOTIDE SEQUENCE [LARGE SCALE GENOMIC DNA]</scope>
    <source>
        <strain evidence="2 3">HY188</strain>
    </source>
</reference>
<reference evidence="2 3" key="1">
    <citation type="submission" date="2019-07" db="EMBL/GenBank/DDBJ databases">
        <title>Tomitella cavernea sp. nov., an actinomycete isolated from soil.</title>
        <authorList>
            <person name="Cheng J."/>
        </authorList>
    </citation>
    <scope>NUCLEOTIDE SEQUENCE [LARGE SCALE GENOMIC DNA]</scope>
    <source>
        <strain evidence="2 3">HY188</strain>
    </source>
</reference>
<evidence type="ECO:0000256" key="1">
    <source>
        <dbReference type="SAM" id="MobiDB-lite"/>
    </source>
</evidence>
<dbReference type="RefSeq" id="WP_143908074.1">
    <property type="nucleotide sequence ID" value="NZ_CP041765.1"/>
</dbReference>
<proteinExistence type="predicted"/>
<feature type="region of interest" description="Disordered" evidence="1">
    <location>
        <begin position="264"/>
        <end position="291"/>
    </location>
</feature>
<evidence type="ECO:0000313" key="3">
    <source>
        <dbReference type="Proteomes" id="UP000317344"/>
    </source>
</evidence>
<dbReference type="KEGG" id="toy:FO059_08835"/>
<protein>
    <submittedName>
        <fullName evidence="2">Uncharacterized protein</fullName>
    </submittedName>
</protein>
<dbReference type="EMBL" id="CP041765">
    <property type="protein sequence ID" value="QDQ97413.1"/>
    <property type="molecule type" value="Genomic_DNA"/>
</dbReference>
<accession>A0A516X306</accession>
<dbReference type="OrthoDB" id="5188961at2"/>
<gene>
    <name evidence="2" type="ORF">FO059_08835</name>
</gene>
<evidence type="ECO:0000313" key="2">
    <source>
        <dbReference type="EMBL" id="QDQ97413.1"/>
    </source>
</evidence>
<name>A0A516X306_9ACTN</name>
<sequence length="291" mass="29508">MTLALWSASWLRGAAAPDHVIEALAQWAPMHLAVASDESAAATTGFAWPQDSVGAGPVALLGMLRRLGDGLRLEVVLPVPGDVGGVAYGTAFAAAATRAGEALVIHRGVGTTGTCADCVGLVPLRESADVLQWVAYDAGCRGVPAAAPAVGATRQALREAVRRSAELLGAQDRVGAAGAQAQRTVASHIERAGRHVLPPGTPQRAAEAFHSAATVAAILHTAAATATGTPHSATATGSRESSLRELTGAVRQARLAATADAVAELQGRGAPSPGAADVAGRTRTPRPERRY</sequence>
<organism evidence="2 3">
    <name type="scientific">Tomitella fengzijianii</name>
    <dbReference type="NCBI Taxonomy" id="2597660"/>
    <lineage>
        <taxon>Bacteria</taxon>
        <taxon>Bacillati</taxon>
        <taxon>Actinomycetota</taxon>
        <taxon>Actinomycetes</taxon>
        <taxon>Mycobacteriales</taxon>
        <taxon>Tomitella</taxon>
    </lineage>
</organism>
<keyword evidence="3" id="KW-1185">Reference proteome</keyword>
<dbReference type="Proteomes" id="UP000317344">
    <property type="component" value="Chromosome"/>
</dbReference>
<dbReference type="AlphaFoldDB" id="A0A516X306"/>